<name>A0A511YSU3_9FLAO</name>
<dbReference type="Proteomes" id="UP000321863">
    <property type="component" value="Unassembled WGS sequence"/>
</dbReference>
<gene>
    <name evidence="1" type="ORF">CHA01nite_39930</name>
</gene>
<keyword evidence="2" id="KW-1185">Reference proteome</keyword>
<proteinExistence type="predicted"/>
<evidence type="ECO:0000313" key="1">
    <source>
        <dbReference type="EMBL" id="GEN78253.1"/>
    </source>
</evidence>
<accession>A0A511YSU3</accession>
<protein>
    <submittedName>
        <fullName evidence="1">Uncharacterized protein</fullName>
    </submittedName>
</protein>
<evidence type="ECO:0000313" key="2">
    <source>
        <dbReference type="Proteomes" id="UP000321863"/>
    </source>
</evidence>
<organism evidence="1 2">
    <name type="scientific">Chryseobacterium hagamense</name>
    <dbReference type="NCBI Taxonomy" id="395935"/>
    <lineage>
        <taxon>Bacteria</taxon>
        <taxon>Pseudomonadati</taxon>
        <taxon>Bacteroidota</taxon>
        <taxon>Flavobacteriia</taxon>
        <taxon>Flavobacteriales</taxon>
        <taxon>Weeksellaceae</taxon>
        <taxon>Chryseobacterium group</taxon>
        <taxon>Chryseobacterium</taxon>
    </lineage>
</organism>
<dbReference type="RefSeq" id="WP_146944799.1">
    <property type="nucleotide sequence ID" value="NZ_BJYJ01000076.1"/>
</dbReference>
<sequence>MKKIILYSLLLSGLLFIAGAYIHYQYQYKKFEDFFMNSRIYGSEKIIIDTTLSTSNKKFGLRVRNYKYSFFLKNKKDAYFTREFFTTISVDNNLNVIGNGGAGDNFFNEVPIFGINNIIYVKFIPEKWVPNKSSAYYVVIEYEKDRKIQYYIEIKEKIQNYRYSIYFKSYPPKMILNTKNEYIKD</sequence>
<dbReference type="AlphaFoldDB" id="A0A511YSU3"/>
<dbReference type="EMBL" id="BJYJ01000076">
    <property type="protein sequence ID" value="GEN78253.1"/>
    <property type="molecule type" value="Genomic_DNA"/>
</dbReference>
<comment type="caution">
    <text evidence="1">The sequence shown here is derived from an EMBL/GenBank/DDBJ whole genome shotgun (WGS) entry which is preliminary data.</text>
</comment>
<reference evidence="1 2" key="1">
    <citation type="submission" date="2019-07" db="EMBL/GenBank/DDBJ databases">
        <title>Whole genome shotgun sequence of Chryseobacterium hagamense NBRC 105253.</title>
        <authorList>
            <person name="Hosoyama A."/>
            <person name="Uohara A."/>
            <person name="Ohji S."/>
            <person name="Ichikawa N."/>
        </authorList>
    </citation>
    <scope>NUCLEOTIDE SEQUENCE [LARGE SCALE GENOMIC DNA]</scope>
    <source>
        <strain evidence="1 2">NBRC 105253</strain>
    </source>
</reference>